<evidence type="ECO:0000256" key="1">
    <source>
        <dbReference type="SAM" id="Phobius"/>
    </source>
</evidence>
<keyword evidence="1" id="KW-1133">Transmembrane helix</keyword>
<gene>
    <name evidence="3" type="ORF">NQU55_12880</name>
</gene>
<evidence type="ECO:0000313" key="3">
    <source>
        <dbReference type="EMBL" id="MCQ8770663.1"/>
    </source>
</evidence>
<dbReference type="EMBL" id="JANIID010000009">
    <property type="protein sequence ID" value="MCQ8770663.1"/>
    <property type="molecule type" value="Genomic_DNA"/>
</dbReference>
<dbReference type="Proteomes" id="UP001142374">
    <property type="component" value="Unassembled WGS sequence"/>
</dbReference>
<evidence type="ECO:0000256" key="2">
    <source>
        <dbReference type="SAM" id="SignalP"/>
    </source>
</evidence>
<organism evidence="3 4">
    <name type="scientific">Streptomyces telluris</name>
    <dbReference type="NCBI Taxonomy" id="2720021"/>
    <lineage>
        <taxon>Bacteria</taxon>
        <taxon>Bacillati</taxon>
        <taxon>Actinomycetota</taxon>
        <taxon>Actinomycetes</taxon>
        <taxon>Kitasatosporales</taxon>
        <taxon>Streptomycetaceae</taxon>
        <taxon>Streptomyces</taxon>
    </lineage>
</organism>
<dbReference type="RefSeq" id="WP_168092425.1">
    <property type="nucleotide sequence ID" value="NZ_JANIID010000009.1"/>
</dbReference>
<keyword evidence="1" id="KW-0812">Transmembrane</keyword>
<comment type="caution">
    <text evidence="3">The sequence shown here is derived from an EMBL/GenBank/DDBJ whole genome shotgun (WGS) entry which is preliminary data.</text>
</comment>
<protein>
    <submittedName>
        <fullName evidence="3">Uncharacterized protein</fullName>
    </submittedName>
</protein>
<feature type="signal peptide" evidence="2">
    <location>
        <begin position="1"/>
        <end position="27"/>
    </location>
</feature>
<name>A0A9X2LGD0_9ACTN</name>
<keyword evidence="1" id="KW-0472">Membrane</keyword>
<feature type="chain" id="PRO_5040907575" evidence="2">
    <location>
        <begin position="28"/>
        <end position="86"/>
    </location>
</feature>
<reference evidence="3" key="1">
    <citation type="submission" date="2022-06" db="EMBL/GenBank/DDBJ databases">
        <title>WGS of actinobacteria.</title>
        <authorList>
            <person name="Thawai C."/>
        </authorList>
    </citation>
    <scope>NUCLEOTIDE SEQUENCE</scope>
    <source>
        <strain evidence="3">AA8</strain>
    </source>
</reference>
<keyword evidence="2" id="KW-0732">Signal</keyword>
<evidence type="ECO:0000313" key="4">
    <source>
        <dbReference type="Proteomes" id="UP001142374"/>
    </source>
</evidence>
<sequence>MVAALAVVASVVLVCAFSFPASRGASAPVSAPAPRERHVAPDGRELAHDGRSAGADTLVFGAGLVAVGAVLGLCGLVCHRPRHETG</sequence>
<keyword evidence="4" id="KW-1185">Reference proteome</keyword>
<proteinExistence type="predicted"/>
<accession>A0A9X2LGD0</accession>
<dbReference type="AlphaFoldDB" id="A0A9X2LGD0"/>
<feature type="transmembrane region" description="Helical" evidence="1">
    <location>
        <begin position="58"/>
        <end position="78"/>
    </location>
</feature>